<comment type="caution">
    <text evidence="2">The sequence shown here is derived from an EMBL/GenBank/DDBJ whole genome shotgun (WGS) entry which is preliminary data.</text>
</comment>
<dbReference type="AlphaFoldDB" id="A0A0J9C1M6"/>
<accession>A0A0J9C1M6</accession>
<feature type="compositionally biased region" description="Basic and acidic residues" evidence="1">
    <location>
        <begin position="218"/>
        <end position="251"/>
    </location>
</feature>
<dbReference type="EMBL" id="ADLK01000024">
    <property type="protein sequence ID" value="KMW18301.1"/>
    <property type="molecule type" value="Genomic_DNA"/>
</dbReference>
<dbReference type="OrthoDB" id="9768066at2"/>
<dbReference type="Proteomes" id="UP000037392">
    <property type="component" value="Unassembled WGS sequence"/>
</dbReference>
<sequence length="784" mass="87197">MGKPYYFGIRHLSPAGAWHLRRLLDERKPRLVLVEGPSDFSGLVNEIAGPGTKPPIAVMAFTRETPVRTILYPFAEYSPKYQAMLWARENGADCRFMDLPAGVFLGMQACGEPLCREEDASGSASERVYRLLDQVSGEDDHETFWEHVMEHSFEPGSYAAGARMFGAQLRSLTQGKDRDWPEILVREAYMRRTIAAAVAEGYAPQDIVVVTGAYHVEGLEGTDREQEGTEGTDREREGDKAESAPRPEAAPELKSVPSLESLPKLECSITLMPYSYYRLSSRSGYGAGNRAPSYYGMLWQAFCEGDRDMAALRYLSRISGFQRAHGFMVSTAEVIEAVNLARSLAAIHGYQVPSLRDLQDGAVTSMGHGSFSEIALAAADTEIGSVVGSLPQGVSRTSLQDDFYRNLQELKLEKFKSDTASTLDLDLREKLSVKSEKAAFRDLNRSFFLHRLRVLGVKFASPAKSSQDNATWSEVWNIRWSPEVEIELVEAALKGDTVLQAASLVLKEQAQAATGIREASGVIRAAFYCGMPKDVEYATTGLQKLAVDSAAVEELAAAGESLSLVIRFGTIRHLDTQPLKPLIGQLFLRFCLLLSSACACDDQAAGRVMEAMERMNTLCLHHDFLDSERWISLLARLASRDDINTGLSGFSAAIILERGRMEDEELGREVHRRLSKGIPAQLGAGWFAGLSRKNRYALIARLSLWRELSDYLDTLDNEEFKRALLFLRRAFADFSPKEKFDVAENLGEIWQVGREQAAEILNRPVKEDEQELLDGLEDFDFDDI</sequence>
<dbReference type="RefSeq" id="WP_048930191.1">
    <property type="nucleotide sequence ID" value="NZ_KQ235879.1"/>
</dbReference>
<gene>
    <name evidence="2" type="ORF">HMPREF9470_03211</name>
</gene>
<proteinExistence type="predicted"/>
<evidence type="ECO:0000256" key="1">
    <source>
        <dbReference type="SAM" id="MobiDB-lite"/>
    </source>
</evidence>
<dbReference type="GeneID" id="93162256"/>
<name>A0A0J9C1M6_9FIRM</name>
<feature type="region of interest" description="Disordered" evidence="1">
    <location>
        <begin position="218"/>
        <end position="255"/>
    </location>
</feature>
<dbReference type="PATRIC" id="fig|742734.4.peg.3441"/>
<protein>
    <submittedName>
        <fullName evidence="2">Uncharacterized protein</fullName>
    </submittedName>
</protein>
<dbReference type="Pfam" id="PF18934">
    <property type="entry name" value="DUF5682"/>
    <property type="match status" value="1"/>
</dbReference>
<reference evidence="2 3" key="1">
    <citation type="submission" date="2011-04" db="EMBL/GenBank/DDBJ databases">
        <title>The Genome Sequence of Clostridium citroniae WAL-19142.</title>
        <authorList>
            <consortium name="The Broad Institute Genome Sequencing Platform"/>
            <person name="Earl A."/>
            <person name="Ward D."/>
            <person name="Feldgarden M."/>
            <person name="Gevers D."/>
            <person name="Warren Y.A."/>
            <person name="Tyrrell K.L."/>
            <person name="Citron D.M."/>
            <person name="Goldstein E.J."/>
            <person name="Daigneault M."/>
            <person name="Allen-Vercoe E."/>
            <person name="Young S.K."/>
            <person name="Zeng Q."/>
            <person name="Gargeya S."/>
            <person name="Fitzgerald M."/>
            <person name="Haas B."/>
            <person name="Abouelleil A."/>
            <person name="Alvarado L."/>
            <person name="Arachchi H.M."/>
            <person name="Berlin A."/>
            <person name="Brown A."/>
            <person name="Chapman S.B."/>
            <person name="Chen Z."/>
            <person name="Dunbar C."/>
            <person name="Freedman E."/>
            <person name="Gearin G."/>
            <person name="Gellesch M."/>
            <person name="Goldberg J."/>
            <person name="Griggs A."/>
            <person name="Gujja S."/>
            <person name="Heilman E.R."/>
            <person name="Heiman D."/>
            <person name="Howarth C."/>
            <person name="Larson L."/>
            <person name="Lui A."/>
            <person name="MacDonald P.J."/>
            <person name="Mehta T."/>
            <person name="Montmayeur A."/>
            <person name="Murphy C."/>
            <person name="Neiman D."/>
            <person name="Pearson M."/>
            <person name="Priest M."/>
            <person name="Roberts A."/>
            <person name="Saif S."/>
            <person name="Shea T."/>
            <person name="Shenoy N."/>
            <person name="Sisk P."/>
            <person name="Stolte C."/>
            <person name="Sykes S."/>
            <person name="White J."/>
            <person name="Yandava C."/>
            <person name="Wortman J."/>
            <person name="Nusbaum C."/>
            <person name="Birren B."/>
        </authorList>
    </citation>
    <scope>NUCLEOTIDE SEQUENCE [LARGE SCALE GENOMIC DNA]</scope>
    <source>
        <strain evidence="2 3">WAL-19142</strain>
    </source>
</reference>
<evidence type="ECO:0000313" key="3">
    <source>
        <dbReference type="Proteomes" id="UP000037392"/>
    </source>
</evidence>
<dbReference type="InterPro" id="IPR043737">
    <property type="entry name" value="DUF5682"/>
</dbReference>
<organism evidence="2 3">
    <name type="scientific">[Clostridium] citroniae WAL-19142</name>
    <dbReference type="NCBI Taxonomy" id="742734"/>
    <lineage>
        <taxon>Bacteria</taxon>
        <taxon>Bacillati</taxon>
        <taxon>Bacillota</taxon>
        <taxon>Clostridia</taxon>
        <taxon>Lachnospirales</taxon>
        <taxon>Lachnospiraceae</taxon>
        <taxon>Enterocloster</taxon>
    </lineage>
</organism>
<evidence type="ECO:0000313" key="2">
    <source>
        <dbReference type="EMBL" id="KMW18301.1"/>
    </source>
</evidence>